<dbReference type="Proteomes" id="UP000886851">
    <property type="component" value="Unassembled WGS sequence"/>
</dbReference>
<evidence type="ECO:0000259" key="1">
    <source>
        <dbReference type="SMART" id="SM00642"/>
    </source>
</evidence>
<dbReference type="AlphaFoldDB" id="A0A9D1ZJV1"/>
<accession>A0A9D1ZJV1</accession>
<sequence length="567" mass="64967">MEKDQKIVIYQVLPRLFGNGNNRCQPGGDIRSNGCGKMADFTAKALGEIRHLGATHVWYTGLIEHATQTDYRRYNIRPDHPAVVKGKAGSPYAIKDYYDIDPDLAKDVPGRMKEFENLVNRTHRNGLGVIIDFVPNHVAREYASDACPTGVSSLGEYDHKDRAFDPDNNFYYIPDTPLQGQFDMQADAPEAYQEYPAKATGNDRFDACPGVNDWYETVKLNYGVDYVGGHTCHFSPVPDTWHKMLAILLFWASKGIDGFRCDMAEMVPVEFWEWAIPQVKSAYPGLLFIAEVYNPGLYRDYLYRGHFDYLYDKVGLYDTLRAIVCCRESATAITYRWQELDSIKEHMLNFLENHDEQRIASDYFAGNPWKAIPALVVSACMGSNPLMIYFGQELGERGMDAEGFSGQDGRTTIFDYWSVDTVRRWRDGGKFDGRLMTDDEKRLQALYRRILTLCNTEASIRRGSFFDLMYANRGGWRFNEHRQYAFLRKWGKEVLLGVVNFDPQRVDIAVNIPEHAFECLQMPQMEQCRATDLLTDEPFILGFVPYRATEVSVEGYSARLLKIVLPE</sequence>
<dbReference type="PANTHER" id="PTHR10357:SF205">
    <property type="entry name" value="O-GLYCOSYL HYDROLASE FAMILY 13"/>
    <property type="match status" value="1"/>
</dbReference>
<dbReference type="InterPro" id="IPR006047">
    <property type="entry name" value="GH13_cat_dom"/>
</dbReference>
<organism evidence="2 3">
    <name type="scientific">Candidatus Bacteroides pullicola</name>
    <dbReference type="NCBI Taxonomy" id="2838475"/>
    <lineage>
        <taxon>Bacteria</taxon>
        <taxon>Pseudomonadati</taxon>
        <taxon>Bacteroidota</taxon>
        <taxon>Bacteroidia</taxon>
        <taxon>Bacteroidales</taxon>
        <taxon>Bacteroidaceae</taxon>
        <taxon>Bacteroides</taxon>
    </lineage>
</organism>
<dbReference type="Gene3D" id="3.20.20.80">
    <property type="entry name" value="Glycosidases"/>
    <property type="match status" value="2"/>
</dbReference>
<dbReference type="SUPFAM" id="SSF51011">
    <property type="entry name" value="Glycosyl hydrolase domain"/>
    <property type="match status" value="1"/>
</dbReference>
<dbReference type="SMART" id="SM00642">
    <property type="entry name" value="Aamy"/>
    <property type="match status" value="1"/>
</dbReference>
<evidence type="ECO:0000313" key="3">
    <source>
        <dbReference type="Proteomes" id="UP000886851"/>
    </source>
</evidence>
<dbReference type="InterPro" id="IPR017853">
    <property type="entry name" value="GH"/>
</dbReference>
<dbReference type="EMBL" id="DXCV01000069">
    <property type="protein sequence ID" value="HIY89118.1"/>
    <property type="molecule type" value="Genomic_DNA"/>
</dbReference>
<feature type="domain" description="Glycosyl hydrolase family 13 catalytic" evidence="1">
    <location>
        <begin position="11"/>
        <end position="423"/>
    </location>
</feature>
<proteinExistence type="predicted"/>
<dbReference type="GO" id="GO:0009313">
    <property type="term" value="P:oligosaccharide catabolic process"/>
    <property type="evidence" value="ECO:0007669"/>
    <property type="project" value="TreeGrafter"/>
</dbReference>
<dbReference type="CDD" id="cd11349">
    <property type="entry name" value="AmyAc_3"/>
    <property type="match status" value="1"/>
</dbReference>
<reference evidence="2" key="1">
    <citation type="journal article" date="2021" name="PeerJ">
        <title>Extensive microbial diversity within the chicken gut microbiome revealed by metagenomics and culture.</title>
        <authorList>
            <person name="Gilroy R."/>
            <person name="Ravi A."/>
            <person name="Getino M."/>
            <person name="Pursley I."/>
            <person name="Horton D.L."/>
            <person name="Alikhan N.F."/>
            <person name="Baker D."/>
            <person name="Gharbi K."/>
            <person name="Hall N."/>
            <person name="Watson M."/>
            <person name="Adriaenssens E.M."/>
            <person name="Foster-Nyarko E."/>
            <person name="Jarju S."/>
            <person name="Secka A."/>
            <person name="Antonio M."/>
            <person name="Oren A."/>
            <person name="Chaudhuri R.R."/>
            <person name="La Ragione R."/>
            <person name="Hildebrand F."/>
            <person name="Pallen M.J."/>
        </authorList>
    </citation>
    <scope>NUCLEOTIDE SEQUENCE</scope>
    <source>
        <strain evidence="2">Gambia2-208</strain>
    </source>
</reference>
<protein>
    <submittedName>
        <fullName evidence="2">Alpha-amylase</fullName>
    </submittedName>
</protein>
<dbReference type="SUPFAM" id="SSF51445">
    <property type="entry name" value="(Trans)glycosidases"/>
    <property type="match status" value="1"/>
</dbReference>
<dbReference type="PANTHER" id="PTHR10357">
    <property type="entry name" value="ALPHA-AMYLASE FAMILY MEMBER"/>
    <property type="match status" value="1"/>
</dbReference>
<name>A0A9D1ZJV1_9BACE</name>
<reference evidence="2" key="2">
    <citation type="submission" date="2021-04" db="EMBL/GenBank/DDBJ databases">
        <authorList>
            <person name="Gilroy R."/>
        </authorList>
    </citation>
    <scope>NUCLEOTIDE SEQUENCE</scope>
    <source>
        <strain evidence="2">Gambia2-208</strain>
    </source>
</reference>
<gene>
    <name evidence="2" type="ORF">H9824_10500</name>
</gene>
<dbReference type="Pfam" id="PF00128">
    <property type="entry name" value="Alpha-amylase"/>
    <property type="match status" value="1"/>
</dbReference>
<dbReference type="GO" id="GO:0004556">
    <property type="term" value="F:alpha-amylase activity"/>
    <property type="evidence" value="ECO:0007669"/>
    <property type="project" value="TreeGrafter"/>
</dbReference>
<evidence type="ECO:0000313" key="2">
    <source>
        <dbReference type="EMBL" id="HIY89118.1"/>
    </source>
</evidence>
<comment type="caution">
    <text evidence="2">The sequence shown here is derived from an EMBL/GenBank/DDBJ whole genome shotgun (WGS) entry which is preliminary data.</text>
</comment>